<keyword evidence="2" id="KW-1185">Reference proteome</keyword>
<dbReference type="Proteomes" id="UP000245133">
    <property type="component" value="Unassembled WGS sequence"/>
</dbReference>
<dbReference type="RefSeq" id="WP_108978328.1">
    <property type="nucleotide sequence ID" value="NZ_BFBB01000009.1"/>
</dbReference>
<gene>
    <name evidence="1" type="ORF">LPTSP4_34800</name>
</gene>
<accession>A0A2P2E4Z8</accession>
<evidence type="ECO:0000313" key="1">
    <source>
        <dbReference type="EMBL" id="GBF51942.1"/>
    </source>
</evidence>
<proteinExistence type="predicted"/>
<dbReference type="AlphaFoldDB" id="A0A2P2E4Z8"/>
<name>A0A2P2E4Z8_9LEPT</name>
<reference evidence="1 2" key="1">
    <citation type="submission" date="2018-02" db="EMBL/GenBank/DDBJ databases">
        <title>Novel Leptospira species isolated from soil and water in Japan.</title>
        <authorList>
            <person name="Nakao R."/>
            <person name="Masuzawa T."/>
        </authorList>
    </citation>
    <scope>NUCLEOTIDE SEQUENCE [LARGE SCALE GENOMIC DNA]</scope>
    <source>
        <strain evidence="1 2">YH101</strain>
    </source>
</reference>
<dbReference type="OrthoDB" id="334639at2"/>
<organism evidence="1 2">
    <name type="scientific">Leptospira ryugenii</name>
    <dbReference type="NCBI Taxonomy" id="1917863"/>
    <lineage>
        <taxon>Bacteria</taxon>
        <taxon>Pseudomonadati</taxon>
        <taxon>Spirochaetota</taxon>
        <taxon>Spirochaetia</taxon>
        <taxon>Leptospirales</taxon>
        <taxon>Leptospiraceae</taxon>
        <taxon>Leptospira</taxon>
    </lineage>
</organism>
<evidence type="ECO:0000313" key="2">
    <source>
        <dbReference type="Proteomes" id="UP000245133"/>
    </source>
</evidence>
<dbReference type="EMBL" id="BFBB01000009">
    <property type="protein sequence ID" value="GBF51942.1"/>
    <property type="molecule type" value="Genomic_DNA"/>
</dbReference>
<comment type="caution">
    <text evidence="1">The sequence shown here is derived from an EMBL/GenBank/DDBJ whole genome shotgun (WGS) entry which is preliminary data.</text>
</comment>
<sequence>MPWQQNQKYGSFKKLLIPTFELEREAGVLREELTALRERSEKESIHQAEICFSFLRIFLTSRLGRRAYLRTGKPLPPLQPLLPFLEEVRFFGMPDTVRGALFHWLKDNWKLQLIYHHPSGKEMLEAQSEGIRLLTIDWEAALSGQLVEGKRDAFEHLLHDLAHAYMFFRLDYDYEGQVKFFQRLYEVYEQYSPFLESNLSFREKFEYCISDMNSHPAHLESYWRAICKESNVPLYL</sequence>
<protein>
    <submittedName>
        <fullName evidence="1">Uncharacterized protein</fullName>
    </submittedName>
</protein>